<keyword evidence="7" id="KW-0067">ATP-binding</keyword>
<evidence type="ECO:0000256" key="2">
    <source>
        <dbReference type="ARBA" id="ARBA00022741"/>
    </source>
</evidence>
<dbReference type="GO" id="GO:0140097">
    <property type="term" value="F:catalytic activity, acting on DNA"/>
    <property type="evidence" value="ECO:0007669"/>
    <property type="project" value="UniProtKB-ARBA"/>
</dbReference>
<dbReference type="InterPro" id="IPR027417">
    <property type="entry name" value="P-loop_NTPase"/>
</dbReference>
<gene>
    <name evidence="11" type="ORF">EHQ17_15750</name>
</gene>
<dbReference type="Gene3D" id="1.10.10.160">
    <property type="match status" value="1"/>
</dbReference>
<dbReference type="Pfam" id="PF04257">
    <property type="entry name" value="Exonuc_V_gamma"/>
    <property type="match status" value="1"/>
</dbReference>
<dbReference type="Proteomes" id="UP000298277">
    <property type="component" value="Unassembled WGS sequence"/>
</dbReference>
<protein>
    <submittedName>
        <fullName evidence="11">Exonuclease V subunit gamma</fullName>
    </submittedName>
</protein>
<evidence type="ECO:0000256" key="5">
    <source>
        <dbReference type="ARBA" id="ARBA00022806"/>
    </source>
</evidence>
<dbReference type="GO" id="GO:0004527">
    <property type="term" value="F:exonuclease activity"/>
    <property type="evidence" value="ECO:0007669"/>
    <property type="project" value="UniProtKB-KW"/>
</dbReference>
<keyword evidence="9" id="KW-0234">DNA repair</keyword>
<evidence type="ECO:0000256" key="4">
    <source>
        <dbReference type="ARBA" id="ARBA00022801"/>
    </source>
</evidence>
<evidence type="ECO:0000256" key="7">
    <source>
        <dbReference type="ARBA" id="ARBA00022840"/>
    </source>
</evidence>
<keyword evidence="4" id="KW-0378">Hydrolase</keyword>
<dbReference type="SUPFAM" id="SSF52980">
    <property type="entry name" value="Restriction endonuclease-like"/>
    <property type="match status" value="1"/>
</dbReference>
<evidence type="ECO:0000256" key="9">
    <source>
        <dbReference type="ARBA" id="ARBA00023204"/>
    </source>
</evidence>
<evidence type="ECO:0000256" key="3">
    <source>
        <dbReference type="ARBA" id="ARBA00022763"/>
    </source>
</evidence>
<name>A0A5F1Y755_9LEPT</name>
<proteinExistence type="predicted"/>
<dbReference type="GO" id="GO:0004386">
    <property type="term" value="F:helicase activity"/>
    <property type="evidence" value="ECO:0007669"/>
    <property type="project" value="UniProtKB-KW"/>
</dbReference>
<dbReference type="GO" id="GO:0006310">
    <property type="term" value="P:DNA recombination"/>
    <property type="evidence" value="ECO:0007669"/>
    <property type="project" value="TreeGrafter"/>
</dbReference>
<dbReference type="OrthoDB" id="9762834at2"/>
<feature type="domain" description="RecC C-terminal" evidence="10">
    <location>
        <begin position="786"/>
        <end position="896"/>
    </location>
</feature>
<dbReference type="AlphaFoldDB" id="A0A5F1Y755"/>
<dbReference type="GO" id="GO:0005524">
    <property type="term" value="F:ATP binding"/>
    <property type="evidence" value="ECO:0007669"/>
    <property type="project" value="UniProtKB-KW"/>
</dbReference>
<keyword evidence="3" id="KW-0227">DNA damage</keyword>
<evidence type="ECO:0000259" key="10">
    <source>
        <dbReference type="Pfam" id="PF17946"/>
    </source>
</evidence>
<dbReference type="PANTHER" id="PTHR30591:SF1">
    <property type="entry name" value="RECBCD ENZYME SUBUNIT RECC"/>
    <property type="match status" value="1"/>
</dbReference>
<keyword evidence="1" id="KW-0540">Nuclease</keyword>
<comment type="caution">
    <text evidence="11">The sequence shown here is derived from an EMBL/GenBank/DDBJ whole genome shotgun (WGS) entry which is preliminary data.</text>
</comment>
<keyword evidence="6 11" id="KW-0269">Exonuclease</keyword>
<dbReference type="RefSeq" id="WP_135591716.1">
    <property type="nucleotide sequence ID" value="NZ_RQEZ01000053.1"/>
</dbReference>
<dbReference type="PANTHER" id="PTHR30591">
    <property type="entry name" value="RECBCD ENZYME SUBUNIT RECC"/>
    <property type="match status" value="1"/>
</dbReference>
<dbReference type="InterPro" id="IPR013986">
    <property type="entry name" value="DExx_box_DNA_helicase_dom_sf"/>
</dbReference>
<keyword evidence="12" id="KW-1185">Reference proteome</keyword>
<keyword evidence="8" id="KW-0238">DNA-binding</keyword>
<evidence type="ECO:0000313" key="12">
    <source>
        <dbReference type="Proteomes" id="UP000298277"/>
    </source>
</evidence>
<dbReference type="InterPro" id="IPR041500">
    <property type="entry name" value="RecC_C"/>
</dbReference>
<evidence type="ECO:0000256" key="8">
    <source>
        <dbReference type="ARBA" id="ARBA00023125"/>
    </source>
</evidence>
<evidence type="ECO:0000313" key="11">
    <source>
        <dbReference type="EMBL" id="TGK29432.1"/>
    </source>
</evidence>
<keyword evidence="2" id="KW-0547">Nucleotide-binding</keyword>
<sequence length="1138" mass="132228">MSITHVTSLSLHDIARELSKNIIEEQRRAPLRAPIVVIPSTNMKLWLNLNLARIGGLTTNVRFLFLEKALEEYYCRRAEMEYEPAERPFPSHEANQRKILSYLLRNRNESEFKFLNVFLRSMPRVFSLSSALISLFKDYELNRSGWIESWAEEKGVLIPKISRRSSPLPQDKDYYRFEKRVYQDVFLDSKKPSTLNQFLLSEVAKKAKRIPETFHTIHFFCLSNLSDTYLEILKSMSEKDGTSVHLYQFYSGSTETTESKEEAGPVRWADPQAHIVSRISGAIEYNLKKIESSYIHPPKLESLRCLLRGNPARFESETPTSDHSVRFWNAPSPYREMEAVANDILYKMDRNPKLTYLDFAVLVTDMKTYRGPVEWVLDGGILLQKETGVGDPTPIRKKIPYSLTDIKADEASLLYRGLNNLWDLCSGPFMKKEDLLRLLRNPLLHKKLQLDGESVLELETLVEESGIRYEETGRETDPFQISNGIRRIRLSSVLSRENAWENHKIPLINRISDEHSASTAIFWETIVETKRAILTAFSGSRSGISLEYLDILKNALENLFELDSDREQEAKLFRTWLQALNEWIGVEFNSEREGVELLRFITDQIFDQIPYRKGAYLTGGVTISLLQPMRPIPFKHVYILGLGEGKFPGSQERSGLDLRKDFKEDWDLSKKEIQESLLWETIQSAQDSLTLSYVGENLQEDKTFEPCSHLLEIMEHFEVKQALKIPLHSYSARYEHSPQTMEEGLVSYDFARIWVNEDRKNSNILKRFQNPEELKPSSTEFGFSSLDVRELSQFLADPLDSYLKKRLGMYFEEEEAEKSEEELFDLDAVAEADILREIHNLMFPALTSLGEWDWDENKIKSNLAPLLEKRKASAKFPQSVFANLKEADLVGYLGETVDILKNWNTILRGGRYHRYISLGDTGLPDSVCKKLPELRVSLKDGRTLNIRGEWEHVVEKDGTYYWILSKTLEEKPENDYHAHKDYWKTMSFPFLSSVVFSSIHENFKIYSFKSRPSENSKSKNTMILEYEIPDPQTSLDYLGKIVSDYVKEEPVFFPRKAFLKYYLSEIQVGGKTETPDRIQKYEDQSAWENFLKEELSSVKEGLSSLLKIYPETKDLILKSRITWARDFYKPFLDWRKKS</sequence>
<dbReference type="GO" id="GO:0003677">
    <property type="term" value="F:DNA binding"/>
    <property type="evidence" value="ECO:0007669"/>
    <property type="project" value="UniProtKB-KW"/>
</dbReference>
<dbReference type="EMBL" id="RQFA01000072">
    <property type="protein sequence ID" value="TGK29432.1"/>
    <property type="molecule type" value="Genomic_DNA"/>
</dbReference>
<dbReference type="SUPFAM" id="SSF52540">
    <property type="entry name" value="P-loop containing nucleoside triphosphate hydrolases"/>
    <property type="match status" value="2"/>
</dbReference>
<accession>A0A5F1Y755</accession>
<keyword evidence="5" id="KW-0347">Helicase</keyword>
<reference evidence="11" key="1">
    <citation type="journal article" date="2019" name="PLoS Negl. Trop. Dis.">
        <title>Revisiting the worldwide diversity of Leptospira species in the environment.</title>
        <authorList>
            <person name="Vincent A.T."/>
            <person name="Schiettekatte O."/>
            <person name="Bourhy P."/>
            <person name="Veyrier F.J."/>
            <person name="Picardeau M."/>
        </authorList>
    </citation>
    <scope>NUCLEOTIDE SEQUENCE [LARGE SCALE GENOMIC DNA]</scope>
    <source>
        <strain evidence="11">201800299</strain>
    </source>
</reference>
<dbReference type="GO" id="GO:0006281">
    <property type="term" value="P:DNA repair"/>
    <property type="evidence" value="ECO:0007669"/>
    <property type="project" value="UniProtKB-KW"/>
</dbReference>
<dbReference type="Pfam" id="PF17946">
    <property type="entry name" value="RecC_C"/>
    <property type="match status" value="1"/>
</dbReference>
<organism evidence="11 12">
    <name type="scientific">Leptospira gomenensis</name>
    <dbReference type="NCBI Taxonomy" id="2484974"/>
    <lineage>
        <taxon>Bacteria</taxon>
        <taxon>Pseudomonadati</taxon>
        <taxon>Spirochaetota</taxon>
        <taxon>Spirochaetia</taxon>
        <taxon>Leptospirales</taxon>
        <taxon>Leptospiraceae</taxon>
        <taxon>Leptospira</taxon>
    </lineage>
</organism>
<evidence type="ECO:0000256" key="6">
    <source>
        <dbReference type="ARBA" id="ARBA00022839"/>
    </source>
</evidence>
<dbReference type="Gene3D" id="3.40.50.300">
    <property type="entry name" value="P-loop containing nucleotide triphosphate hydrolases"/>
    <property type="match status" value="2"/>
</dbReference>
<evidence type="ECO:0000256" key="1">
    <source>
        <dbReference type="ARBA" id="ARBA00022722"/>
    </source>
</evidence>
<dbReference type="Gene3D" id="3.40.50.10930">
    <property type="match status" value="1"/>
</dbReference>
<dbReference type="InterPro" id="IPR011335">
    <property type="entry name" value="Restrct_endonuc-II-like"/>
</dbReference>